<dbReference type="EMBL" id="OVEO01000001">
    <property type="protein sequence ID" value="SPQ93707.1"/>
    <property type="molecule type" value="Genomic_DNA"/>
</dbReference>
<evidence type="ECO:0000256" key="2">
    <source>
        <dbReference type="ARBA" id="ARBA00023002"/>
    </source>
</evidence>
<dbReference type="AlphaFoldDB" id="A0A3P3Y0I6"/>
<evidence type="ECO:0000256" key="1">
    <source>
        <dbReference type="ARBA" id="ARBA00006484"/>
    </source>
</evidence>
<dbReference type="InterPro" id="IPR002347">
    <property type="entry name" value="SDR_fam"/>
</dbReference>
<dbReference type="InterPro" id="IPR036291">
    <property type="entry name" value="NAD(P)-bd_dom_sf"/>
</dbReference>
<dbReference type="Proteomes" id="UP000290189">
    <property type="component" value="Unassembled WGS sequence"/>
</dbReference>
<dbReference type="PRINTS" id="PR00081">
    <property type="entry name" value="GDHRDH"/>
</dbReference>
<protein>
    <submittedName>
        <fullName evidence="4">Uncharacterized protein</fullName>
    </submittedName>
</protein>
<evidence type="ECO:0000256" key="3">
    <source>
        <dbReference type="RuleBase" id="RU000363"/>
    </source>
</evidence>
<dbReference type="GO" id="GO:0005737">
    <property type="term" value="C:cytoplasm"/>
    <property type="evidence" value="ECO:0007669"/>
    <property type="project" value="TreeGrafter"/>
</dbReference>
<reference evidence="4 5" key="1">
    <citation type="submission" date="2018-03" db="EMBL/GenBank/DDBJ databases">
        <authorList>
            <person name="Fogelqvist J."/>
        </authorList>
    </citation>
    <scope>NUCLEOTIDE SEQUENCE [LARGE SCALE GENOMIC DNA]</scope>
</reference>
<keyword evidence="2" id="KW-0560">Oxidoreductase</keyword>
<evidence type="ECO:0000313" key="4">
    <source>
        <dbReference type="EMBL" id="SPQ93707.1"/>
    </source>
</evidence>
<dbReference type="PRINTS" id="PR00080">
    <property type="entry name" value="SDRFAMILY"/>
</dbReference>
<dbReference type="PROSITE" id="PS00061">
    <property type="entry name" value="ADH_SHORT"/>
    <property type="match status" value="1"/>
</dbReference>
<dbReference type="PANTHER" id="PTHR44229">
    <property type="entry name" value="15-HYDROXYPROSTAGLANDIN DEHYDROGENASE [NAD(+)]"/>
    <property type="match status" value="1"/>
</dbReference>
<comment type="similarity">
    <text evidence="1 3">Belongs to the short-chain dehydrogenases/reductases (SDR) family.</text>
</comment>
<gene>
    <name evidence="4" type="ORF">PLBR_LOCUS922</name>
</gene>
<proteinExistence type="inferred from homology"/>
<dbReference type="InterPro" id="IPR020904">
    <property type="entry name" value="Sc_DH/Rdtase_CS"/>
</dbReference>
<organism evidence="4 5">
    <name type="scientific">Plasmodiophora brassicae</name>
    <name type="common">Clubroot disease agent</name>
    <dbReference type="NCBI Taxonomy" id="37360"/>
    <lineage>
        <taxon>Eukaryota</taxon>
        <taxon>Sar</taxon>
        <taxon>Rhizaria</taxon>
        <taxon>Endomyxa</taxon>
        <taxon>Phytomyxea</taxon>
        <taxon>Plasmodiophorida</taxon>
        <taxon>Plasmodiophoridae</taxon>
        <taxon>Plasmodiophora</taxon>
    </lineage>
</organism>
<sequence>MVVVITGGFSGFGAAVARRLLETSPTSRVCVVDRKPLDQAGTVAALQRQFGSDRVLIVPGVDVTSYESFAGAFLQAQRSFGPVIGVVNNAGLGEGSTVFNGPPGSDAAVDAKAWRRTIDVDLLGVVFGVALALRYAADGCSVVNVASLAGLIPMSIQPVYSAAKAGVIMLTKAAARSSEARRRDIAVSCICPGFVDTALLNDGKRAVDGFTEAVSSAGTVPIDVVVTGIVALLNDRPNGRVVLASPKRGLIDATRPGPKL</sequence>
<name>A0A3P3Y0I6_PLABS</name>
<dbReference type="Pfam" id="PF00106">
    <property type="entry name" value="adh_short"/>
    <property type="match status" value="1"/>
</dbReference>
<accession>A0A3P3Y0I6</accession>
<dbReference type="SUPFAM" id="SSF51735">
    <property type="entry name" value="NAD(P)-binding Rossmann-fold domains"/>
    <property type="match status" value="1"/>
</dbReference>
<dbReference type="PANTHER" id="PTHR44229:SF4">
    <property type="entry name" value="15-HYDROXYPROSTAGLANDIN DEHYDROGENASE [NAD(+)]"/>
    <property type="match status" value="1"/>
</dbReference>
<dbReference type="Gene3D" id="3.40.50.720">
    <property type="entry name" value="NAD(P)-binding Rossmann-like Domain"/>
    <property type="match status" value="1"/>
</dbReference>
<evidence type="ECO:0000313" key="5">
    <source>
        <dbReference type="Proteomes" id="UP000290189"/>
    </source>
</evidence>
<geneLocation type="mitochondrion" evidence="4"/>
<dbReference type="GO" id="GO:0016616">
    <property type="term" value="F:oxidoreductase activity, acting on the CH-OH group of donors, NAD or NADP as acceptor"/>
    <property type="evidence" value="ECO:0007669"/>
    <property type="project" value="TreeGrafter"/>
</dbReference>
<keyword evidence="4" id="KW-0496">Mitochondrion</keyword>